<keyword evidence="1" id="KW-0472">Membrane</keyword>
<comment type="caution">
    <text evidence="2">The sequence shown here is derived from an EMBL/GenBank/DDBJ whole genome shotgun (WGS) entry which is preliminary data.</text>
</comment>
<feature type="transmembrane region" description="Helical" evidence="1">
    <location>
        <begin position="42"/>
        <end position="69"/>
    </location>
</feature>
<sequence length="152" mass="18302">MHFPFFLVPISHHMYLPSFSLNSFFFMFLFHIQRTSHILLKLFNFFTLFFLVYYLFLNFFAKVASFLYFIKRSLFFHLLTLFSVDFLSFLILFFSFSSSLTLPFTTDKERNPRHHQSANHVFLSNFSFFSYNNTCSLFSFFSALSFAFPARF</sequence>
<organism evidence="2 3">
    <name type="scientific">Acanthosepion pharaonis</name>
    <name type="common">Pharaoh cuttlefish</name>
    <name type="synonym">Sepia pharaonis</name>
    <dbReference type="NCBI Taxonomy" id="158019"/>
    <lineage>
        <taxon>Eukaryota</taxon>
        <taxon>Metazoa</taxon>
        <taxon>Spiralia</taxon>
        <taxon>Lophotrochozoa</taxon>
        <taxon>Mollusca</taxon>
        <taxon>Cephalopoda</taxon>
        <taxon>Coleoidea</taxon>
        <taxon>Decapodiformes</taxon>
        <taxon>Sepiida</taxon>
        <taxon>Sepiina</taxon>
        <taxon>Sepiidae</taxon>
        <taxon>Acanthosepion</taxon>
    </lineage>
</organism>
<keyword evidence="3" id="KW-1185">Reference proteome</keyword>
<dbReference type="AlphaFoldDB" id="A0A812DJJ6"/>
<feature type="transmembrane region" description="Helical" evidence="1">
    <location>
        <begin position="121"/>
        <end position="148"/>
    </location>
</feature>
<evidence type="ECO:0000256" key="1">
    <source>
        <dbReference type="SAM" id="Phobius"/>
    </source>
</evidence>
<keyword evidence="1" id="KW-0812">Transmembrane</keyword>
<name>A0A812DJJ6_ACAPH</name>
<feature type="transmembrane region" description="Helical" evidence="1">
    <location>
        <begin position="12"/>
        <end position="30"/>
    </location>
</feature>
<keyword evidence="1" id="KW-1133">Transmembrane helix</keyword>
<accession>A0A812DJJ6</accession>
<proteinExistence type="predicted"/>
<feature type="transmembrane region" description="Helical" evidence="1">
    <location>
        <begin position="75"/>
        <end position="100"/>
    </location>
</feature>
<protein>
    <submittedName>
        <fullName evidence="2">Uncharacterized protein</fullName>
    </submittedName>
</protein>
<dbReference type="EMBL" id="CAHIKZ030003402">
    <property type="protein sequence ID" value="CAE1299833.1"/>
    <property type="molecule type" value="Genomic_DNA"/>
</dbReference>
<evidence type="ECO:0000313" key="2">
    <source>
        <dbReference type="EMBL" id="CAE1299833.1"/>
    </source>
</evidence>
<gene>
    <name evidence="2" type="ORF">SPHA_53431</name>
</gene>
<reference evidence="2" key="1">
    <citation type="submission" date="2021-01" db="EMBL/GenBank/DDBJ databases">
        <authorList>
            <person name="Li R."/>
            <person name="Bekaert M."/>
        </authorList>
    </citation>
    <scope>NUCLEOTIDE SEQUENCE</scope>
    <source>
        <strain evidence="2">Farmed</strain>
    </source>
</reference>
<dbReference type="Proteomes" id="UP000597762">
    <property type="component" value="Unassembled WGS sequence"/>
</dbReference>
<evidence type="ECO:0000313" key="3">
    <source>
        <dbReference type="Proteomes" id="UP000597762"/>
    </source>
</evidence>